<keyword evidence="8" id="KW-0614">Plasmid</keyword>
<keyword evidence="3" id="KW-0235">DNA replication</keyword>
<dbReference type="AlphaFoldDB" id="A0A4P7KZ38"/>
<dbReference type="InterPro" id="IPR008766">
    <property type="entry name" value="Replication_gene_A-like"/>
</dbReference>
<keyword evidence="5" id="KW-0255">Endonuclease</keyword>
<feature type="domain" description="Replication gene A protein-like" evidence="7">
    <location>
        <begin position="1"/>
        <end position="45"/>
    </location>
</feature>
<accession>A0A4P7KZ38</accession>
<sequence length="253" mass="28279">MRKKALAEDPDEKGAQQHRFACKHMNKGGAVGYIAKYIAKNIDGYALEGETDFETGKPLTETAAAVSAWAATWRIPQFHFYNLPSKGVYREYRRLRSLSIATMLGDMAEKVRKAADEGDFATYIDAQGGPCTPRKEQTLRIAYKTADEPNAYDEAVQKIAGIYAQLHPDTPLMKTRLKKYRLVKKEPAHQAVDFLKSAIGAPRSSGNNCRKGGLTPSLDVHYFMPDCASREFFLLREYGFSSYTPELENPLPG</sequence>
<geneLocation type="plasmid" evidence="9">
    <name>parsfin2</name>
</geneLocation>
<evidence type="ECO:0000313" key="9">
    <source>
        <dbReference type="Proteomes" id="UP000295134"/>
    </source>
</evidence>
<dbReference type="GO" id="GO:0006260">
    <property type="term" value="P:DNA replication"/>
    <property type="evidence" value="ECO:0007669"/>
    <property type="project" value="UniProtKB-KW"/>
</dbReference>
<keyword evidence="4" id="KW-0540">Nuclease</keyword>
<evidence type="ECO:0000256" key="1">
    <source>
        <dbReference type="ARBA" id="ARBA00003293"/>
    </source>
</evidence>
<evidence type="ECO:0000256" key="6">
    <source>
        <dbReference type="ARBA" id="ARBA00022801"/>
    </source>
</evidence>
<reference evidence="8 9" key="1">
    <citation type="submission" date="2019-03" db="EMBL/GenBank/DDBJ databases">
        <title>Long-read sequencing reveals hyperdense prophage content in a complex bacterial symbiont genome.</title>
        <authorList>
            <person name="Frost C.L."/>
            <person name="Siozios S."/>
            <person name="Nadal-Jimenez P."/>
            <person name="Brockhurst M.A."/>
            <person name="King K.C."/>
            <person name="Darby A.C."/>
            <person name="Hurst G.D.D."/>
        </authorList>
    </citation>
    <scope>NUCLEOTIDE SEQUENCE [LARGE SCALE GENOMIC DNA]</scope>
    <source>
        <strain evidence="8 9">FIN</strain>
        <plasmid evidence="9">parsfin2</plasmid>
    </source>
</reference>
<keyword evidence="6" id="KW-0378">Hydrolase</keyword>
<evidence type="ECO:0000313" key="8">
    <source>
        <dbReference type="EMBL" id="QBY45657.1"/>
    </source>
</evidence>
<comment type="similarity">
    <text evidence="2">Belongs to the phage GPA family.</text>
</comment>
<dbReference type="Pfam" id="PF05840">
    <property type="entry name" value="Phage_GPA"/>
    <property type="match status" value="1"/>
</dbReference>
<name>A0A4P7KZ38_9GAMM</name>
<gene>
    <name evidence="8" type="ORF">ArsFIN_42680</name>
</gene>
<comment type="function">
    <text evidence="1">Possible endonuclease which induces a single-strand cut and initiates DNA replication.</text>
</comment>
<evidence type="ECO:0000256" key="2">
    <source>
        <dbReference type="ARBA" id="ARBA00009260"/>
    </source>
</evidence>
<dbReference type="GO" id="GO:0004519">
    <property type="term" value="F:endonuclease activity"/>
    <property type="evidence" value="ECO:0007669"/>
    <property type="project" value="UniProtKB-KW"/>
</dbReference>
<evidence type="ECO:0000256" key="3">
    <source>
        <dbReference type="ARBA" id="ARBA00022705"/>
    </source>
</evidence>
<evidence type="ECO:0000256" key="4">
    <source>
        <dbReference type="ARBA" id="ARBA00022722"/>
    </source>
</evidence>
<dbReference type="GO" id="GO:0016787">
    <property type="term" value="F:hydrolase activity"/>
    <property type="evidence" value="ECO:0007669"/>
    <property type="project" value="UniProtKB-KW"/>
</dbReference>
<evidence type="ECO:0000259" key="7">
    <source>
        <dbReference type="Pfam" id="PF05840"/>
    </source>
</evidence>
<protein>
    <submittedName>
        <fullName evidence="8">Bacteriophage replication gene A protein (GPA)</fullName>
    </submittedName>
</protein>
<organism evidence="8 9">
    <name type="scientific">Arsenophonus nasoniae</name>
    <name type="common">son-killer infecting Nasonia vitripennis</name>
    <dbReference type="NCBI Taxonomy" id="638"/>
    <lineage>
        <taxon>Bacteria</taxon>
        <taxon>Pseudomonadati</taxon>
        <taxon>Pseudomonadota</taxon>
        <taxon>Gammaproteobacteria</taxon>
        <taxon>Enterobacterales</taxon>
        <taxon>Morganellaceae</taxon>
        <taxon>Arsenophonus</taxon>
    </lineage>
</organism>
<dbReference type="EMBL" id="CP038614">
    <property type="protein sequence ID" value="QBY45657.1"/>
    <property type="molecule type" value="Genomic_DNA"/>
</dbReference>
<proteinExistence type="inferred from homology"/>
<dbReference type="KEGG" id="ans:ArsFIN_42680"/>
<dbReference type="Proteomes" id="UP000295134">
    <property type="component" value="Plasmid pArsFIN2"/>
</dbReference>
<evidence type="ECO:0000256" key="5">
    <source>
        <dbReference type="ARBA" id="ARBA00022759"/>
    </source>
</evidence>